<accession>A0AA37L2R8</accession>
<dbReference type="AlphaFoldDB" id="A0AA37L2R8"/>
<evidence type="ECO:0000313" key="2">
    <source>
        <dbReference type="EMBL" id="GKT40802.1"/>
    </source>
</evidence>
<evidence type="ECO:0000313" key="3">
    <source>
        <dbReference type="Proteomes" id="UP001055115"/>
    </source>
</evidence>
<proteinExistence type="predicted"/>
<name>A0AA37L2R8_9PEZI</name>
<dbReference type="RefSeq" id="XP_049123152.1">
    <property type="nucleotide sequence ID" value="XM_049267195.1"/>
</dbReference>
<comment type="caution">
    <text evidence="2">The sequence shown here is derived from an EMBL/GenBank/DDBJ whole genome shotgun (WGS) entry which is preliminary data.</text>
</comment>
<keyword evidence="3" id="KW-1185">Reference proteome</keyword>
<evidence type="ECO:0000256" key="1">
    <source>
        <dbReference type="SAM" id="MobiDB-lite"/>
    </source>
</evidence>
<dbReference type="GeneID" id="73321785"/>
<dbReference type="Proteomes" id="UP001055115">
    <property type="component" value="Unassembled WGS sequence"/>
</dbReference>
<reference evidence="2 3" key="1">
    <citation type="submission" date="2022-03" db="EMBL/GenBank/DDBJ databases">
        <title>Genome data of Colletotrichum spp.</title>
        <authorList>
            <person name="Utami Y.D."/>
            <person name="Hiruma K."/>
        </authorList>
    </citation>
    <scope>NUCLEOTIDE SEQUENCE [LARGE SCALE GENOMIC DNA]</scope>
    <source>
        <strain evidence="2 3">MAFF 239500</strain>
    </source>
</reference>
<feature type="region of interest" description="Disordered" evidence="1">
    <location>
        <begin position="1"/>
        <end position="67"/>
    </location>
</feature>
<gene>
    <name evidence="2" type="ORF">ColSpa_00983</name>
</gene>
<dbReference type="EMBL" id="BQXU01000002">
    <property type="protein sequence ID" value="GKT40802.1"/>
    <property type="molecule type" value="Genomic_DNA"/>
</dbReference>
<sequence length="67" mass="6968">MTQHLLDDSAFVPQQARLEATSHNGNKPGVTSPPKNGIVCDTMGPAMLNNGTEAGLGAQDRVPSPLL</sequence>
<organism evidence="2 3">
    <name type="scientific">Colletotrichum spaethianum</name>
    <dbReference type="NCBI Taxonomy" id="700344"/>
    <lineage>
        <taxon>Eukaryota</taxon>
        <taxon>Fungi</taxon>
        <taxon>Dikarya</taxon>
        <taxon>Ascomycota</taxon>
        <taxon>Pezizomycotina</taxon>
        <taxon>Sordariomycetes</taxon>
        <taxon>Hypocreomycetidae</taxon>
        <taxon>Glomerellales</taxon>
        <taxon>Glomerellaceae</taxon>
        <taxon>Colletotrichum</taxon>
        <taxon>Colletotrichum spaethianum species complex</taxon>
    </lineage>
</organism>
<protein>
    <submittedName>
        <fullName evidence="2">Uncharacterized protein</fullName>
    </submittedName>
</protein>